<dbReference type="EMBL" id="CP025682">
    <property type="protein sequence ID" value="AUN93747.1"/>
    <property type="molecule type" value="Genomic_DNA"/>
</dbReference>
<keyword evidence="2" id="KW-0238">DNA-binding</keyword>
<name>A0A2I6S3F2_9RHOO</name>
<dbReference type="SMART" id="SM00345">
    <property type="entry name" value="HTH_GNTR"/>
    <property type="match status" value="1"/>
</dbReference>
<gene>
    <name evidence="5" type="ORF">C0099_01615</name>
</gene>
<evidence type="ECO:0000256" key="2">
    <source>
        <dbReference type="ARBA" id="ARBA00023125"/>
    </source>
</evidence>
<feature type="domain" description="HTH gntR-type" evidence="4">
    <location>
        <begin position="9"/>
        <end position="76"/>
    </location>
</feature>
<evidence type="ECO:0000313" key="5">
    <source>
        <dbReference type="EMBL" id="AUN93747.1"/>
    </source>
</evidence>
<evidence type="ECO:0000256" key="3">
    <source>
        <dbReference type="ARBA" id="ARBA00023163"/>
    </source>
</evidence>
<organism evidence="5 6">
    <name type="scientific">Pseudazoarcus pumilus</name>
    <dbReference type="NCBI Taxonomy" id="2067960"/>
    <lineage>
        <taxon>Bacteria</taxon>
        <taxon>Pseudomonadati</taxon>
        <taxon>Pseudomonadota</taxon>
        <taxon>Betaproteobacteria</taxon>
        <taxon>Rhodocyclales</taxon>
        <taxon>Zoogloeaceae</taxon>
        <taxon>Pseudazoarcus</taxon>
    </lineage>
</organism>
<dbReference type="Gene3D" id="1.10.10.10">
    <property type="entry name" value="Winged helix-like DNA-binding domain superfamily/Winged helix DNA-binding domain"/>
    <property type="match status" value="1"/>
</dbReference>
<dbReference type="InterPro" id="IPR036388">
    <property type="entry name" value="WH-like_DNA-bd_sf"/>
</dbReference>
<dbReference type="InterPro" id="IPR036390">
    <property type="entry name" value="WH_DNA-bd_sf"/>
</dbReference>
<dbReference type="SMART" id="SM00895">
    <property type="entry name" value="FCD"/>
    <property type="match status" value="1"/>
</dbReference>
<dbReference type="InterPro" id="IPR011711">
    <property type="entry name" value="GntR_C"/>
</dbReference>
<dbReference type="GO" id="GO:0003677">
    <property type="term" value="F:DNA binding"/>
    <property type="evidence" value="ECO:0007669"/>
    <property type="project" value="UniProtKB-KW"/>
</dbReference>
<dbReference type="RefSeq" id="WP_102245821.1">
    <property type="nucleotide sequence ID" value="NZ_CP025682.1"/>
</dbReference>
<proteinExistence type="predicted"/>
<dbReference type="Proteomes" id="UP000242205">
    <property type="component" value="Chromosome"/>
</dbReference>
<dbReference type="SUPFAM" id="SSF46785">
    <property type="entry name" value="Winged helix' DNA-binding domain"/>
    <property type="match status" value="1"/>
</dbReference>
<accession>A0A2I6S3F2</accession>
<dbReference type="Pfam" id="PF00392">
    <property type="entry name" value="GntR"/>
    <property type="match status" value="1"/>
</dbReference>
<dbReference type="AlphaFoldDB" id="A0A2I6S3F2"/>
<evidence type="ECO:0000313" key="6">
    <source>
        <dbReference type="Proteomes" id="UP000242205"/>
    </source>
</evidence>
<dbReference type="OrthoDB" id="8525195at2"/>
<dbReference type="SUPFAM" id="SSF48008">
    <property type="entry name" value="GntR ligand-binding domain-like"/>
    <property type="match status" value="1"/>
</dbReference>
<sequence length="220" mass="24404">MDDTAPEVPQLREQAFVKLRQLLVDGGLRPGQFVSMPDLVRQLGLPIAPVREAVKRAEALSLVTVVPKRGAFVMDATPETIRHTFDLRAILDQEGARRLALRHDAQRVSALRQAHQDVFDAAHGTITPALQQRAKEVDWSMHQTLADALDNPIARDLYAANRDRISILQHARPLLPDRIGPAMAEHLAILECIAAGDANTAADAVRAHYAQTLRWWGLFD</sequence>
<dbReference type="Pfam" id="PF07729">
    <property type="entry name" value="FCD"/>
    <property type="match status" value="1"/>
</dbReference>
<dbReference type="InterPro" id="IPR000524">
    <property type="entry name" value="Tscrpt_reg_HTH_GntR"/>
</dbReference>
<protein>
    <submittedName>
        <fullName evidence="5">GntR family transcriptional regulator</fullName>
    </submittedName>
</protein>
<dbReference type="GO" id="GO:0003700">
    <property type="term" value="F:DNA-binding transcription factor activity"/>
    <property type="evidence" value="ECO:0007669"/>
    <property type="project" value="InterPro"/>
</dbReference>
<keyword evidence="1" id="KW-0805">Transcription regulation</keyword>
<dbReference type="PANTHER" id="PTHR43537:SF5">
    <property type="entry name" value="UXU OPERON TRANSCRIPTIONAL REGULATOR"/>
    <property type="match status" value="1"/>
</dbReference>
<dbReference type="InterPro" id="IPR008920">
    <property type="entry name" value="TF_FadR/GntR_C"/>
</dbReference>
<evidence type="ECO:0000259" key="4">
    <source>
        <dbReference type="PROSITE" id="PS50949"/>
    </source>
</evidence>
<reference evidence="5 6" key="1">
    <citation type="submission" date="2018-01" db="EMBL/GenBank/DDBJ databases">
        <authorList>
            <person name="Fu G.-Y."/>
        </authorList>
    </citation>
    <scope>NUCLEOTIDE SEQUENCE [LARGE SCALE GENOMIC DNA]</scope>
    <source>
        <strain evidence="5 6">SY39</strain>
    </source>
</reference>
<dbReference type="KEGG" id="atw:C0099_01615"/>
<dbReference type="Gene3D" id="1.20.120.530">
    <property type="entry name" value="GntR ligand-binding domain-like"/>
    <property type="match status" value="1"/>
</dbReference>
<evidence type="ECO:0000256" key="1">
    <source>
        <dbReference type="ARBA" id="ARBA00023015"/>
    </source>
</evidence>
<keyword evidence="6" id="KW-1185">Reference proteome</keyword>
<dbReference type="PANTHER" id="PTHR43537">
    <property type="entry name" value="TRANSCRIPTIONAL REGULATOR, GNTR FAMILY"/>
    <property type="match status" value="1"/>
</dbReference>
<keyword evidence="3" id="KW-0804">Transcription</keyword>
<dbReference type="PROSITE" id="PS50949">
    <property type="entry name" value="HTH_GNTR"/>
    <property type="match status" value="1"/>
</dbReference>